<organism evidence="1 2">
    <name type="scientific">Novosphingobium decolorationis</name>
    <dbReference type="NCBI Taxonomy" id="2698673"/>
    <lineage>
        <taxon>Bacteria</taxon>
        <taxon>Pseudomonadati</taxon>
        <taxon>Pseudomonadota</taxon>
        <taxon>Alphaproteobacteria</taxon>
        <taxon>Sphingomonadales</taxon>
        <taxon>Sphingomonadaceae</taxon>
        <taxon>Novosphingobium</taxon>
    </lineage>
</organism>
<dbReference type="InterPro" id="IPR023606">
    <property type="entry name" value="CoA-Trfase_III_dom_1_sf"/>
</dbReference>
<evidence type="ECO:0000313" key="2">
    <source>
        <dbReference type="Proteomes" id="UP000677126"/>
    </source>
</evidence>
<dbReference type="Gene3D" id="3.30.1540.10">
    <property type="entry name" value="formyl-coa transferase, domain 3"/>
    <property type="match status" value="1"/>
</dbReference>
<evidence type="ECO:0000313" key="1">
    <source>
        <dbReference type="EMBL" id="QVM85964.1"/>
    </source>
</evidence>
<accession>A0ABX8EAB8</accession>
<gene>
    <name evidence="1" type="ORF">HT578_01890</name>
</gene>
<proteinExistence type="predicted"/>
<dbReference type="GO" id="GO:0016740">
    <property type="term" value="F:transferase activity"/>
    <property type="evidence" value="ECO:0007669"/>
    <property type="project" value="UniProtKB-KW"/>
</dbReference>
<sequence length="372" mass="39469">MRPGGPLEGLRILELDAIGPVPLCGMLLADMGADVVRITRPGGQSAYADVGAAILHRGRTSVELDLKSAAGRDGVLALVARTDALIEGMRPGVMERLGLGPDICLERAPRLVYARATGWGQNGPLHARAGHDINYLALTGALHALRGSDGRPQAPLNLVGDYAGGALYLAFGIVSAILHARKSGEGQVLDAAIVDGVSHLMGLFHALLANGQWCEQPQANLLDGGAPFYRCYACADGGHVAVGALEPQFYAALLTGLGLDVALYPQHERSRWPALETALAQAFARAPRAHWEAIFAEIDACVTPVLTLSEAMEHPANVARDVFVERDEVWQSAPAPRFSRTPGRIARGQELSLKDALDLWKAPSDRSRGSPS</sequence>
<dbReference type="InterPro" id="IPR050509">
    <property type="entry name" value="CoA-transferase_III"/>
</dbReference>
<dbReference type="EMBL" id="CP054856">
    <property type="protein sequence ID" value="QVM85964.1"/>
    <property type="molecule type" value="Genomic_DNA"/>
</dbReference>
<dbReference type="SUPFAM" id="SSF89796">
    <property type="entry name" value="CoA-transferase family III (CaiB/BaiF)"/>
    <property type="match status" value="1"/>
</dbReference>
<protein>
    <submittedName>
        <fullName evidence="1">CoA transferase</fullName>
    </submittedName>
</protein>
<dbReference type="PANTHER" id="PTHR48228">
    <property type="entry name" value="SUCCINYL-COA--D-CITRAMALATE COA-TRANSFERASE"/>
    <property type="match status" value="1"/>
</dbReference>
<reference evidence="1 2" key="1">
    <citation type="journal article" date="2021" name="Int. J. Syst. Evol. Microbiol.">
        <title>Novosphingobium decolorationis sp. nov., an aniline blue-decolourizing bacterium isolated from East Pacific sediment.</title>
        <authorList>
            <person name="Chen X."/>
            <person name="Dong B."/>
            <person name="Chen T."/>
            <person name="Ren N."/>
            <person name="Wang J."/>
            <person name="Xu Y."/>
            <person name="Yang J."/>
            <person name="Zhu S."/>
            <person name="Chen J."/>
        </authorList>
    </citation>
    <scope>NUCLEOTIDE SEQUENCE [LARGE SCALE GENOMIC DNA]</scope>
    <source>
        <strain evidence="1 2">502str22</strain>
    </source>
</reference>
<keyword evidence="1" id="KW-0808">Transferase</keyword>
<keyword evidence="2" id="KW-1185">Reference proteome</keyword>
<dbReference type="InterPro" id="IPR044855">
    <property type="entry name" value="CoA-Trfase_III_dom3_sf"/>
</dbReference>
<name>A0ABX8EAB8_9SPHN</name>
<dbReference type="Proteomes" id="UP000677126">
    <property type="component" value="Chromosome"/>
</dbReference>
<dbReference type="InterPro" id="IPR003673">
    <property type="entry name" value="CoA-Trfase_fam_III"/>
</dbReference>
<dbReference type="PANTHER" id="PTHR48228:SF5">
    <property type="entry name" value="ALPHA-METHYLACYL-COA RACEMASE"/>
    <property type="match status" value="1"/>
</dbReference>
<dbReference type="Gene3D" id="3.40.50.10540">
    <property type="entry name" value="Crotonobetainyl-coa:carnitine coa-transferase, domain 1"/>
    <property type="match status" value="1"/>
</dbReference>
<dbReference type="Pfam" id="PF02515">
    <property type="entry name" value="CoA_transf_3"/>
    <property type="match status" value="1"/>
</dbReference>